<dbReference type="RefSeq" id="WP_220164801.1">
    <property type="nucleotide sequence ID" value="NZ_JAIBOA010000004.1"/>
</dbReference>
<evidence type="ECO:0000313" key="3">
    <source>
        <dbReference type="Proteomes" id="UP000774570"/>
    </source>
</evidence>
<keyword evidence="3" id="KW-1185">Reference proteome</keyword>
<dbReference type="EMBL" id="JAIBOA010000004">
    <property type="protein sequence ID" value="MBW8482337.1"/>
    <property type="molecule type" value="Genomic_DNA"/>
</dbReference>
<feature type="compositionally biased region" description="Basic and acidic residues" evidence="1">
    <location>
        <begin position="56"/>
        <end position="71"/>
    </location>
</feature>
<feature type="region of interest" description="Disordered" evidence="1">
    <location>
        <begin position="1"/>
        <end position="71"/>
    </location>
</feature>
<gene>
    <name evidence="2" type="ORF">K1Y72_08190</name>
</gene>
<name>A0ABS7FS03_9ACTN</name>
<protein>
    <submittedName>
        <fullName evidence="2">Uncharacterized protein</fullName>
    </submittedName>
</protein>
<feature type="compositionally biased region" description="Basic and acidic residues" evidence="1">
    <location>
        <begin position="33"/>
        <end position="48"/>
    </location>
</feature>
<feature type="compositionally biased region" description="Basic and acidic residues" evidence="1">
    <location>
        <begin position="1"/>
        <end position="23"/>
    </location>
</feature>
<comment type="caution">
    <text evidence="2">The sequence shown here is derived from an EMBL/GenBank/DDBJ whole genome shotgun (WGS) entry which is preliminary data.</text>
</comment>
<reference evidence="2 3" key="1">
    <citation type="submission" date="2021-07" db="EMBL/GenBank/DDBJ databases">
        <title>Actinomadura sp. PM05-2 isolated from lichen.</title>
        <authorList>
            <person name="Somphong A."/>
            <person name="Phongsopitanun W."/>
            <person name="Tanasupawat S."/>
            <person name="Peongsungnone V."/>
        </authorList>
    </citation>
    <scope>NUCLEOTIDE SEQUENCE [LARGE SCALE GENOMIC DNA]</scope>
    <source>
        <strain evidence="2 3">PM05-2</strain>
    </source>
</reference>
<proteinExistence type="predicted"/>
<evidence type="ECO:0000313" key="2">
    <source>
        <dbReference type="EMBL" id="MBW8482337.1"/>
    </source>
</evidence>
<dbReference type="Proteomes" id="UP000774570">
    <property type="component" value="Unassembled WGS sequence"/>
</dbReference>
<sequence>MDRYQNDQGDRRDGDRTDDRDMDGVDGGMDPGMNRDMDGGLDDGDRQIGADGDYGPDDRMGEDRDDRGTSM</sequence>
<accession>A0ABS7FS03</accession>
<evidence type="ECO:0000256" key="1">
    <source>
        <dbReference type="SAM" id="MobiDB-lite"/>
    </source>
</evidence>
<organism evidence="2 3">
    <name type="scientific">Actinomadura parmotrematis</name>
    <dbReference type="NCBI Taxonomy" id="2864039"/>
    <lineage>
        <taxon>Bacteria</taxon>
        <taxon>Bacillati</taxon>
        <taxon>Actinomycetota</taxon>
        <taxon>Actinomycetes</taxon>
        <taxon>Streptosporangiales</taxon>
        <taxon>Thermomonosporaceae</taxon>
        <taxon>Actinomadura</taxon>
    </lineage>
</organism>